<reference evidence="2 3" key="1">
    <citation type="submission" date="2022-12" db="EMBL/GenBank/DDBJ databases">
        <title>Draft genome sequence of Paenibacillus sp. dW9.</title>
        <authorList>
            <person name="Choi E.-W."/>
            <person name="Kim D.-U."/>
        </authorList>
    </citation>
    <scope>NUCLEOTIDE SEQUENCE [LARGE SCALE GENOMIC DNA]</scope>
    <source>
        <strain evidence="3">dW9</strain>
    </source>
</reference>
<name>A0ABT4Q6G0_9BACL</name>
<feature type="domain" description="Homeodomain phBC6A51-type" evidence="1">
    <location>
        <begin position="2"/>
        <end position="125"/>
    </location>
</feature>
<dbReference type="Proteomes" id="UP001527882">
    <property type="component" value="Unassembled WGS sequence"/>
</dbReference>
<dbReference type="InterPro" id="IPR009057">
    <property type="entry name" value="Homeodomain-like_sf"/>
</dbReference>
<dbReference type="InterPro" id="IPR024978">
    <property type="entry name" value="Homeodomain_phBC6A51-type"/>
</dbReference>
<gene>
    <name evidence="2" type="ORF">O9H85_08210</name>
</gene>
<dbReference type="Gene3D" id="1.10.10.60">
    <property type="entry name" value="Homeodomain-like"/>
    <property type="match status" value="1"/>
</dbReference>
<accession>A0ABT4Q6G0</accession>
<dbReference type="Pfam" id="PF13022">
    <property type="entry name" value="HTH_Tnp_1_2"/>
    <property type="match status" value="1"/>
</dbReference>
<protein>
    <submittedName>
        <fullName evidence="2">PhBC6A51 family helix-turn-helix protein</fullName>
    </submittedName>
</protein>
<organism evidence="2 3">
    <name type="scientific">Paenibacillus gyeongsangnamensis</name>
    <dbReference type="NCBI Taxonomy" id="3388067"/>
    <lineage>
        <taxon>Bacteria</taxon>
        <taxon>Bacillati</taxon>
        <taxon>Bacillota</taxon>
        <taxon>Bacilli</taxon>
        <taxon>Bacillales</taxon>
        <taxon>Paenibacillaceae</taxon>
        <taxon>Paenibacillus</taxon>
    </lineage>
</organism>
<comment type="caution">
    <text evidence="2">The sequence shown here is derived from an EMBL/GenBank/DDBJ whole genome shotgun (WGS) entry which is preliminary data.</text>
</comment>
<dbReference type="EMBL" id="JAQAGZ010000004">
    <property type="protein sequence ID" value="MCZ8512416.1"/>
    <property type="molecule type" value="Genomic_DNA"/>
</dbReference>
<keyword evidence="3" id="KW-1185">Reference proteome</keyword>
<evidence type="ECO:0000259" key="1">
    <source>
        <dbReference type="Pfam" id="PF13022"/>
    </source>
</evidence>
<evidence type="ECO:0000313" key="2">
    <source>
        <dbReference type="EMBL" id="MCZ8512416.1"/>
    </source>
</evidence>
<dbReference type="RefSeq" id="WP_269880840.1">
    <property type="nucleotide sequence ID" value="NZ_JAQAGZ010000004.1"/>
</dbReference>
<sequence length="144" mass="16520">MKKLSKLKSEQQKAIKLLTALDLKLNDGESKKMTYDTIAKECGVSQRTLFNWRTNDPDFIEARDEFTESVADEHLAKIYNSIIEQAVKKQNMKAAELFLKSRGKLKDNTHITADVNTNINESNKTTDDLKRELDELRNSVLKSE</sequence>
<proteinExistence type="predicted"/>
<dbReference type="SUPFAM" id="SSF46689">
    <property type="entry name" value="Homeodomain-like"/>
    <property type="match status" value="1"/>
</dbReference>
<evidence type="ECO:0000313" key="3">
    <source>
        <dbReference type="Proteomes" id="UP001527882"/>
    </source>
</evidence>